<dbReference type="InterPro" id="IPR002831">
    <property type="entry name" value="Tscrpt_reg_TrmB_N"/>
</dbReference>
<reference evidence="3 4" key="1">
    <citation type="journal article" date="2022" name="Microbiol. Resour. Announc.">
        <title>Complete Genome Sequence of the Hyperthermophilic and Acidophilic Archaeon Saccharolobus caldissimus Strain HS-3T.</title>
        <authorList>
            <person name="Sakai H.D."/>
            <person name="Kurosawa N."/>
        </authorList>
    </citation>
    <scope>NUCLEOTIDE SEQUENCE [LARGE SCALE GENOMIC DNA]</scope>
    <source>
        <strain evidence="3 4">JCM32116</strain>
    </source>
</reference>
<feature type="region of interest" description="Disordered" evidence="1">
    <location>
        <begin position="29"/>
        <end position="114"/>
    </location>
</feature>
<feature type="region of interest" description="Disordered" evidence="1">
    <location>
        <begin position="604"/>
        <end position="628"/>
    </location>
</feature>
<evidence type="ECO:0000259" key="2">
    <source>
        <dbReference type="Pfam" id="PF01978"/>
    </source>
</evidence>
<dbReference type="InterPro" id="IPR036388">
    <property type="entry name" value="WH-like_DNA-bd_sf"/>
</dbReference>
<dbReference type="SUPFAM" id="SSF46785">
    <property type="entry name" value="Winged helix' DNA-binding domain"/>
    <property type="match status" value="1"/>
</dbReference>
<sequence length="683" mass="78113">MVKIDGKTRLEDLPEEEVERLIREAYKRWEERRKENSKNPAKDETNQRIEKINSESEKAKSSTQNKRDSRESRESRVETRETWETRDSPRVSVDDSKKSQSHETEKNRISATHLDRDVVEDNSGHRVTIDVYDTGQTKDMISGDKVVRVRQIKFIIKYKNIVKECVDDCRDAVKEIARATHYSPSAKDIMAKIDELREEYVTPEEISLTDYVREKYADRLAEIERDPIAWIMSRTKEIVGYNRLKLLTFLSLVSSRMERLMGMSRIHVMVVGGSGTGKSSTVKSVLKFLGDIVIPSTRITQNALGYLPIDTFDGRVLFIEQIDRQNMNYLRELMTEEKICTTVTEKATGDDGEEHLVSNTRCIEGQPAVITTSVVDTIDVDKEQIFNRMLKVYVKTDQSVEDKIWRAIINRGKNDIDHVDAIVFKAWLLTRPTYAKIPDDVTNAIIEFMKKLKEYTREPLNRTVEVARNLIIVTAIMHGRTEATLDDWRFVEENFQLDLLYNGLGLSERDVEFIEALPDDGGLKSSEVADKLKVSKQYAINVLKNLERKGLVEGEKTDGKTFDWSLTPLGRKIKALVNNVGDVIEVRDEKGELIGVADGKFRDDADGRGDREDAMRGNDGSEMPRGDGETDRVIEAYELLKRYGSISVAELTELFGDDIIEKLKRKDLVTFNVIDGVEYVSAK</sequence>
<feature type="compositionally biased region" description="Basic and acidic residues" evidence="1">
    <location>
        <begin position="604"/>
        <end position="616"/>
    </location>
</feature>
<gene>
    <name evidence="3" type="ORF">SACC_07520</name>
</gene>
<dbReference type="EMBL" id="AP025226">
    <property type="protein sequence ID" value="BDB97735.1"/>
    <property type="molecule type" value="Genomic_DNA"/>
</dbReference>
<dbReference type="InterPro" id="IPR027417">
    <property type="entry name" value="P-loop_NTPase"/>
</dbReference>
<dbReference type="InterPro" id="IPR011991">
    <property type="entry name" value="ArsR-like_HTH"/>
</dbReference>
<keyword evidence="4" id="KW-1185">Reference proteome</keyword>
<dbReference type="KEGG" id="scas:SACC_07520"/>
<dbReference type="InterPro" id="IPR036390">
    <property type="entry name" value="WH_DNA-bd_sf"/>
</dbReference>
<name>A0AAQ4CPK4_9CREN</name>
<evidence type="ECO:0000256" key="1">
    <source>
        <dbReference type="SAM" id="MobiDB-lite"/>
    </source>
</evidence>
<dbReference type="Gene3D" id="1.10.10.10">
    <property type="entry name" value="Winged helix-like DNA-binding domain superfamily/Winged helix DNA-binding domain"/>
    <property type="match status" value="1"/>
</dbReference>
<proteinExistence type="predicted"/>
<accession>A0AAQ4CPK4</accession>
<dbReference type="AlphaFoldDB" id="A0AAQ4CPK4"/>
<protein>
    <recommendedName>
        <fullName evidence="2">Transcription regulator TrmB N-terminal domain-containing protein</fullName>
    </recommendedName>
</protein>
<feature type="domain" description="Transcription regulator TrmB N-terminal" evidence="2">
    <location>
        <begin position="503"/>
        <end position="557"/>
    </location>
</feature>
<dbReference type="RefSeq" id="WP_229571711.1">
    <property type="nucleotide sequence ID" value="NZ_AP025226.1"/>
</dbReference>
<evidence type="ECO:0000313" key="3">
    <source>
        <dbReference type="EMBL" id="BDB97735.1"/>
    </source>
</evidence>
<evidence type="ECO:0000313" key="4">
    <source>
        <dbReference type="Proteomes" id="UP001319921"/>
    </source>
</evidence>
<organism evidence="3 4">
    <name type="scientific">Saccharolobus caldissimus</name>
    <dbReference type="NCBI Taxonomy" id="1702097"/>
    <lineage>
        <taxon>Archaea</taxon>
        <taxon>Thermoproteota</taxon>
        <taxon>Thermoprotei</taxon>
        <taxon>Sulfolobales</taxon>
        <taxon>Sulfolobaceae</taxon>
        <taxon>Saccharolobus</taxon>
    </lineage>
</organism>
<dbReference type="Proteomes" id="UP001319921">
    <property type="component" value="Chromosome"/>
</dbReference>
<dbReference type="Pfam" id="PF01978">
    <property type="entry name" value="TrmB"/>
    <property type="match status" value="1"/>
</dbReference>
<dbReference type="CDD" id="cd00090">
    <property type="entry name" value="HTH_ARSR"/>
    <property type="match status" value="1"/>
</dbReference>
<dbReference type="GeneID" id="68865491"/>
<dbReference type="SUPFAM" id="SSF52540">
    <property type="entry name" value="P-loop containing nucleoside triphosphate hydrolases"/>
    <property type="match status" value="1"/>
</dbReference>